<sequence>MKLKILLIEDNRTIGQQIVTFLEGHQWSVDYADTGELGIQLAIHDCYDLILLDLNLPDKDGIDVCQTIKKQAQTNVPILMITARDHFDDKAQGFYAGADDYLTKPFDLRELVLRCQALSRRQQLHLDKQLTIGELVIDVAMHQACRNQIELQLTNVGFKILLLLAQSFPKPVPRSKILHTVWGDELPDSDALKSHIYSLRNVLDKPFEKPMLKTITNVGYQLVTSNE</sequence>
<dbReference type="GO" id="GO:0000976">
    <property type="term" value="F:transcription cis-regulatory region binding"/>
    <property type="evidence" value="ECO:0007669"/>
    <property type="project" value="TreeGrafter"/>
</dbReference>
<comment type="caution">
    <text evidence="10">The sequence shown here is derived from an EMBL/GenBank/DDBJ whole genome shotgun (WGS) entry which is preliminary data.</text>
</comment>
<name>A0A545T565_9GAMM</name>
<feature type="DNA-binding region" description="OmpR/PhoB-type" evidence="7">
    <location>
        <begin position="127"/>
        <end position="224"/>
    </location>
</feature>
<keyword evidence="4 7" id="KW-0238">DNA-binding</keyword>
<dbReference type="InterPro" id="IPR011006">
    <property type="entry name" value="CheY-like_superfamily"/>
</dbReference>
<feature type="modified residue" description="4-aspartylphosphate" evidence="6">
    <location>
        <position position="53"/>
    </location>
</feature>
<dbReference type="Pfam" id="PF00072">
    <property type="entry name" value="Response_reg"/>
    <property type="match status" value="1"/>
</dbReference>
<proteinExistence type="predicted"/>
<dbReference type="GO" id="GO:0006355">
    <property type="term" value="P:regulation of DNA-templated transcription"/>
    <property type="evidence" value="ECO:0007669"/>
    <property type="project" value="InterPro"/>
</dbReference>
<evidence type="ECO:0000256" key="2">
    <source>
        <dbReference type="ARBA" id="ARBA00023012"/>
    </source>
</evidence>
<feature type="domain" description="Response regulatory" evidence="8">
    <location>
        <begin position="4"/>
        <end position="119"/>
    </location>
</feature>
<dbReference type="InterPro" id="IPR039420">
    <property type="entry name" value="WalR-like"/>
</dbReference>
<dbReference type="GO" id="GO:0032993">
    <property type="term" value="C:protein-DNA complex"/>
    <property type="evidence" value="ECO:0007669"/>
    <property type="project" value="TreeGrafter"/>
</dbReference>
<dbReference type="SUPFAM" id="SSF46894">
    <property type="entry name" value="C-terminal effector domain of the bipartite response regulators"/>
    <property type="match status" value="1"/>
</dbReference>
<dbReference type="Gene3D" id="1.10.10.10">
    <property type="entry name" value="Winged helix-like DNA-binding domain superfamily/Winged helix DNA-binding domain"/>
    <property type="match status" value="1"/>
</dbReference>
<dbReference type="GO" id="GO:0005829">
    <property type="term" value="C:cytosol"/>
    <property type="evidence" value="ECO:0007669"/>
    <property type="project" value="TreeGrafter"/>
</dbReference>
<organism evidence="10 11">
    <name type="scientific">Aliikangiella marina</name>
    <dbReference type="NCBI Taxonomy" id="1712262"/>
    <lineage>
        <taxon>Bacteria</taxon>
        <taxon>Pseudomonadati</taxon>
        <taxon>Pseudomonadota</taxon>
        <taxon>Gammaproteobacteria</taxon>
        <taxon>Oceanospirillales</taxon>
        <taxon>Pleioneaceae</taxon>
        <taxon>Aliikangiella</taxon>
    </lineage>
</organism>
<keyword evidence="1 6" id="KW-0597">Phosphoprotein</keyword>
<dbReference type="InterPro" id="IPR016032">
    <property type="entry name" value="Sig_transdc_resp-reg_C-effctor"/>
</dbReference>
<feature type="domain" description="OmpR/PhoB-type" evidence="9">
    <location>
        <begin position="127"/>
        <end position="224"/>
    </location>
</feature>
<dbReference type="Proteomes" id="UP000317839">
    <property type="component" value="Unassembled WGS sequence"/>
</dbReference>
<dbReference type="PANTHER" id="PTHR48111:SF22">
    <property type="entry name" value="REGULATOR OF RPOS"/>
    <property type="match status" value="1"/>
</dbReference>
<evidence type="ECO:0000256" key="3">
    <source>
        <dbReference type="ARBA" id="ARBA00023015"/>
    </source>
</evidence>
<dbReference type="InterPro" id="IPR001789">
    <property type="entry name" value="Sig_transdc_resp-reg_receiver"/>
</dbReference>
<evidence type="ECO:0000256" key="5">
    <source>
        <dbReference type="ARBA" id="ARBA00023163"/>
    </source>
</evidence>
<dbReference type="PROSITE" id="PS50110">
    <property type="entry name" value="RESPONSE_REGULATORY"/>
    <property type="match status" value="1"/>
</dbReference>
<keyword evidence="5" id="KW-0804">Transcription</keyword>
<keyword evidence="11" id="KW-1185">Reference proteome</keyword>
<accession>A0A545T565</accession>
<dbReference type="SMART" id="SM00862">
    <property type="entry name" value="Trans_reg_C"/>
    <property type="match status" value="1"/>
</dbReference>
<dbReference type="InterPro" id="IPR001867">
    <property type="entry name" value="OmpR/PhoB-type_DNA-bd"/>
</dbReference>
<dbReference type="GO" id="GO:0000156">
    <property type="term" value="F:phosphorelay response regulator activity"/>
    <property type="evidence" value="ECO:0007669"/>
    <property type="project" value="TreeGrafter"/>
</dbReference>
<evidence type="ECO:0000256" key="7">
    <source>
        <dbReference type="PROSITE-ProRule" id="PRU01091"/>
    </source>
</evidence>
<keyword evidence="3" id="KW-0805">Transcription regulation</keyword>
<evidence type="ECO:0000256" key="4">
    <source>
        <dbReference type="ARBA" id="ARBA00023125"/>
    </source>
</evidence>
<dbReference type="PROSITE" id="PS51755">
    <property type="entry name" value="OMPR_PHOB"/>
    <property type="match status" value="1"/>
</dbReference>
<dbReference type="InterPro" id="IPR036388">
    <property type="entry name" value="WH-like_DNA-bd_sf"/>
</dbReference>
<evidence type="ECO:0000313" key="10">
    <source>
        <dbReference type="EMBL" id="TQV72390.1"/>
    </source>
</evidence>
<dbReference type="SUPFAM" id="SSF52172">
    <property type="entry name" value="CheY-like"/>
    <property type="match status" value="1"/>
</dbReference>
<evidence type="ECO:0000259" key="8">
    <source>
        <dbReference type="PROSITE" id="PS50110"/>
    </source>
</evidence>
<dbReference type="PANTHER" id="PTHR48111">
    <property type="entry name" value="REGULATOR OF RPOS"/>
    <property type="match status" value="1"/>
</dbReference>
<dbReference type="CDD" id="cd00383">
    <property type="entry name" value="trans_reg_C"/>
    <property type="match status" value="1"/>
</dbReference>
<dbReference type="AlphaFoldDB" id="A0A545T565"/>
<dbReference type="Pfam" id="PF00486">
    <property type="entry name" value="Trans_reg_C"/>
    <property type="match status" value="1"/>
</dbReference>
<protein>
    <submittedName>
        <fullName evidence="10">Response regulator transcription factor</fullName>
    </submittedName>
</protein>
<evidence type="ECO:0000256" key="1">
    <source>
        <dbReference type="ARBA" id="ARBA00022553"/>
    </source>
</evidence>
<keyword evidence="2" id="KW-0902">Two-component regulatory system</keyword>
<reference evidence="10 11" key="1">
    <citation type="submission" date="2019-06" db="EMBL/GenBank/DDBJ databases">
        <title>Draft genome of Aliikangiella marina GYP-15.</title>
        <authorList>
            <person name="Wang G."/>
        </authorList>
    </citation>
    <scope>NUCLEOTIDE SEQUENCE [LARGE SCALE GENOMIC DNA]</scope>
    <source>
        <strain evidence="10 11">GYP-15</strain>
    </source>
</reference>
<dbReference type="Gene3D" id="3.40.50.2300">
    <property type="match status" value="1"/>
</dbReference>
<gene>
    <name evidence="10" type="ORF">FLL45_19465</name>
</gene>
<dbReference type="SMART" id="SM00448">
    <property type="entry name" value="REC"/>
    <property type="match status" value="1"/>
</dbReference>
<evidence type="ECO:0000259" key="9">
    <source>
        <dbReference type="PROSITE" id="PS51755"/>
    </source>
</evidence>
<dbReference type="Gene3D" id="6.10.250.690">
    <property type="match status" value="1"/>
</dbReference>
<evidence type="ECO:0000313" key="11">
    <source>
        <dbReference type="Proteomes" id="UP000317839"/>
    </source>
</evidence>
<dbReference type="OrthoDB" id="9802426at2"/>
<evidence type="ECO:0000256" key="6">
    <source>
        <dbReference type="PROSITE-ProRule" id="PRU00169"/>
    </source>
</evidence>
<dbReference type="EMBL" id="VIKR01000005">
    <property type="protein sequence ID" value="TQV72390.1"/>
    <property type="molecule type" value="Genomic_DNA"/>
</dbReference>